<dbReference type="Proteomes" id="UP000011626">
    <property type="component" value="Unassembled WGS sequence"/>
</dbReference>
<proteinExistence type="predicted"/>
<evidence type="ECO:0000259" key="2">
    <source>
        <dbReference type="Pfam" id="PF22725"/>
    </source>
</evidence>
<evidence type="ECO:0000259" key="1">
    <source>
        <dbReference type="Pfam" id="PF01408"/>
    </source>
</evidence>
<dbReference type="InterPro" id="IPR036291">
    <property type="entry name" value="NAD(P)-bd_dom_sf"/>
</dbReference>
<feature type="domain" description="Gfo/Idh/MocA-like oxidoreductase N-terminal" evidence="1">
    <location>
        <begin position="26"/>
        <end position="140"/>
    </location>
</feature>
<dbReference type="Pfam" id="PF01408">
    <property type="entry name" value="GFO_IDH_MocA"/>
    <property type="match status" value="1"/>
</dbReference>
<dbReference type="PATRIC" id="fig|797114.5.peg.191"/>
<reference evidence="3 4" key="1">
    <citation type="journal article" date="2014" name="PLoS Genet.">
        <title>Phylogenetically driven sequencing of extremely halophilic archaea reveals strategies for static and dynamic osmo-response.</title>
        <authorList>
            <person name="Becker E.A."/>
            <person name="Seitzer P.M."/>
            <person name="Tritt A."/>
            <person name="Larsen D."/>
            <person name="Krusor M."/>
            <person name="Yao A.I."/>
            <person name="Wu D."/>
            <person name="Madern D."/>
            <person name="Eisen J.A."/>
            <person name="Darling A.E."/>
            <person name="Facciotti M.T."/>
        </authorList>
    </citation>
    <scope>NUCLEOTIDE SEQUENCE [LARGE SCALE GENOMIC DNA]</scope>
    <source>
        <strain evidence="3 4">2-9-1</strain>
    </source>
</reference>
<dbReference type="SUPFAM" id="SSF51735">
    <property type="entry name" value="NAD(P)-binding Rossmann-fold domains"/>
    <property type="match status" value="1"/>
</dbReference>
<dbReference type="PANTHER" id="PTHR43377:SF1">
    <property type="entry name" value="BILIVERDIN REDUCTASE A"/>
    <property type="match status" value="1"/>
</dbReference>
<name>M0D403_9EURY</name>
<dbReference type="Pfam" id="PF22725">
    <property type="entry name" value="GFO_IDH_MocA_C3"/>
    <property type="match status" value="1"/>
</dbReference>
<dbReference type="GO" id="GO:0000166">
    <property type="term" value="F:nucleotide binding"/>
    <property type="evidence" value="ECO:0007669"/>
    <property type="project" value="InterPro"/>
</dbReference>
<dbReference type="STRING" id="797114.C475_00962"/>
<dbReference type="InterPro" id="IPR055170">
    <property type="entry name" value="GFO_IDH_MocA-like_dom"/>
</dbReference>
<dbReference type="InterPro" id="IPR000683">
    <property type="entry name" value="Gfo/Idh/MocA-like_OxRdtase_N"/>
</dbReference>
<dbReference type="EMBL" id="AOIU01000004">
    <property type="protein sequence ID" value="ELZ30261.1"/>
    <property type="molecule type" value="Genomic_DNA"/>
</dbReference>
<dbReference type="RefSeq" id="WP_006881846.1">
    <property type="nucleotide sequence ID" value="NZ_AOIU01000004.1"/>
</dbReference>
<dbReference type="SUPFAM" id="SSF55347">
    <property type="entry name" value="Glyceraldehyde-3-phosphate dehydrogenase-like, C-terminal domain"/>
    <property type="match status" value="1"/>
</dbReference>
<keyword evidence="4" id="KW-1185">Reference proteome</keyword>
<dbReference type="Gene3D" id="3.30.360.10">
    <property type="entry name" value="Dihydrodipicolinate Reductase, domain 2"/>
    <property type="match status" value="1"/>
</dbReference>
<feature type="domain" description="GFO/IDH/MocA-like oxidoreductase" evidence="2">
    <location>
        <begin position="169"/>
        <end position="253"/>
    </location>
</feature>
<dbReference type="eggNOG" id="arCOG01622">
    <property type="taxonomic scope" value="Archaea"/>
</dbReference>
<sequence>MPTYDIAFVGTGDQADLKNPNPEGFAMNYYHAEGYEKLDDCELVACADLQRERAAAFASRFDIDDGDVFEDYERMLAEAEPDIVSISVWPEDHADVVLDCARADSVDAIHCEKPMDLTWGNSRRMAEGCREAGVQLTFNHMRRFKPTWVEARERIEDGAVGGLERVELAPGNIYDGGTHMIDFATGVAGDRPAEWVIGQVDYREENQWFGAHNENQAHAHWRYESGVDAVVSTGGDRSFVPADMRFVGSEGILEVGPEDAEGDLRWRAAGEEWNSETVEEGAWTDPIHDAVAHVVDCLESGEQPVIGAENALNSTEIIFGVWESARRRGRVEFPLGIDDNPLEAMVGSGDLDPQ</sequence>
<dbReference type="AlphaFoldDB" id="M0D403"/>
<dbReference type="InterPro" id="IPR051450">
    <property type="entry name" value="Gfo/Idh/MocA_Oxidoreductases"/>
</dbReference>
<dbReference type="Gene3D" id="3.40.50.720">
    <property type="entry name" value="NAD(P)-binding Rossmann-like Domain"/>
    <property type="match status" value="1"/>
</dbReference>
<comment type="caution">
    <text evidence="3">The sequence shown here is derived from an EMBL/GenBank/DDBJ whole genome shotgun (WGS) entry which is preliminary data.</text>
</comment>
<gene>
    <name evidence="3" type="ORF">C475_00962</name>
</gene>
<evidence type="ECO:0000313" key="4">
    <source>
        <dbReference type="Proteomes" id="UP000011626"/>
    </source>
</evidence>
<protein>
    <submittedName>
        <fullName evidence="3">Oxidoreductase domain-containing protein</fullName>
    </submittedName>
</protein>
<evidence type="ECO:0000313" key="3">
    <source>
        <dbReference type="EMBL" id="ELZ30261.1"/>
    </source>
</evidence>
<organism evidence="3 4">
    <name type="scientific">Halosimplex carlsbadense 2-9-1</name>
    <dbReference type="NCBI Taxonomy" id="797114"/>
    <lineage>
        <taxon>Archaea</taxon>
        <taxon>Methanobacteriati</taxon>
        <taxon>Methanobacteriota</taxon>
        <taxon>Stenosarchaea group</taxon>
        <taxon>Halobacteria</taxon>
        <taxon>Halobacteriales</taxon>
        <taxon>Haloarculaceae</taxon>
        <taxon>Halosimplex</taxon>
    </lineage>
</organism>
<dbReference type="PANTHER" id="PTHR43377">
    <property type="entry name" value="BILIVERDIN REDUCTASE A"/>
    <property type="match status" value="1"/>
</dbReference>
<accession>M0D403</accession>